<dbReference type="KEGG" id="cci:CC1G_00665"/>
<name>A8N3G1_COPC7</name>
<organism evidence="1 2">
    <name type="scientific">Coprinopsis cinerea (strain Okayama-7 / 130 / ATCC MYA-4618 / FGSC 9003)</name>
    <name type="common">Inky cap fungus</name>
    <name type="synonym">Hormographiella aspergillata</name>
    <dbReference type="NCBI Taxonomy" id="240176"/>
    <lineage>
        <taxon>Eukaryota</taxon>
        <taxon>Fungi</taxon>
        <taxon>Dikarya</taxon>
        <taxon>Basidiomycota</taxon>
        <taxon>Agaricomycotina</taxon>
        <taxon>Agaricomycetes</taxon>
        <taxon>Agaricomycetidae</taxon>
        <taxon>Agaricales</taxon>
        <taxon>Agaricineae</taxon>
        <taxon>Psathyrellaceae</taxon>
        <taxon>Coprinopsis</taxon>
    </lineage>
</organism>
<evidence type="ECO:0000313" key="1">
    <source>
        <dbReference type="EMBL" id="EAU92446.2"/>
    </source>
</evidence>
<reference evidence="1 2" key="1">
    <citation type="journal article" date="2010" name="Proc. Natl. Acad. Sci. U.S.A.">
        <title>Insights into evolution of multicellular fungi from the assembled chromosomes of the mushroom Coprinopsis cinerea (Coprinus cinereus).</title>
        <authorList>
            <person name="Stajich J.E."/>
            <person name="Wilke S.K."/>
            <person name="Ahren D."/>
            <person name="Au C.H."/>
            <person name="Birren B.W."/>
            <person name="Borodovsky M."/>
            <person name="Burns C."/>
            <person name="Canback B."/>
            <person name="Casselton L.A."/>
            <person name="Cheng C.K."/>
            <person name="Deng J."/>
            <person name="Dietrich F.S."/>
            <person name="Fargo D.C."/>
            <person name="Farman M.L."/>
            <person name="Gathman A.C."/>
            <person name="Goldberg J."/>
            <person name="Guigo R."/>
            <person name="Hoegger P.J."/>
            <person name="Hooker J.B."/>
            <person name="Huggins A."/>
            <person name="James T.Y."/>
            <person name="Kamada T."/>
            <person name="Kilaru S."/>
            <person name="Kodira C."/>
            <person name="Kues U."/>
            <person name="Kupfer D."/>
            <person name="Kwan H.S."/>
            <person name="Lomsadze A."/>
            <person name="Li W."/>
            <person name="Lilly W.W."/>
            <person name="Ma L.J."/>
            <person name="Mackey A.J."/>
            <person name="Manning G."/>
            <person name="Martin F."/>
            <person name="Muraguchi H."/>
            <person name="Natvig D.O."/>
            <person name="Palmerini H."/>
            <person name="Ramesh M.A."/>
            <person name="Rehmeyer C.J."/>
            <person name="Roe B.A."/>
            <person name="Shenoy N."/>
            <person name="Stanke M."/>
            <person name="Ter-Hovhannisyan V."/>
            <person name="Tunlid A."/>
            <person name="Velagapudi R."/>
            <person name="Vision T.J."/>
            <person name="Zeng Q."/>
            <person name="Zolan M.E."/>
            <person name="Pukkila P.J."/>
        </authorList>
    </citation>
    <scope>NUCLEOTIDE SEQUENCE [LARGE SCALE GENOMIC DNA]</scope>
    <source>
        <strain evidence="2">Okayama-7 / 130 / ATCC MYA-4618 / FGSC 9003</strain>
    </source>
</reference>
<dbReference type="RefSeq" id="XP_001829486.2">
    <property type="nucleotide sequence ID" value="XM_001829434.2"/>
</dbReference>
<sequence>MALEELKISQMDASQFLLLAASTTLKSLRLGRAWTDDRPGDEVEATVRARLRKYRYQFPTVWDTTSHPLLHKHPGILSELEVLDIPLRRLSQHNHHQHNLDTINGILQVCYATLQTLTVRFYGCCERFPDLSRLVALRKIQLHARNSCSENRNLNIAYPSGAMTLVSCKRLLSRISPTFPVSSVEFNLRSDFTDEFPNNWSDTQFLHVDSLPQLRRVWDKIDMLLSDRERFPHLVRVVLNLWLELYVEKRPKKSENLAGEEEQLNHDDEVWSDRSQIEWTESLKRQKAQIIGEHLSIEKLLPRLSSRLTVIRNFTLSQKDCNQPQDKQLLVC</sequence>
<dbReference type="GeneID" id="6005915"/>
<dbReference type="VEuPathDB" id="FungiDB:CC1G_00665"/>
<gene>
    <name evidence="1" type="ORF">CC1G_00665</name>
</gene>
<proteinExistence type="predicted"/>
<dbReference type="InParanoid" id="A8N3G1"/>
<dbReference type="AlphaFoldDB" id="A8N3G1"/>
<accession>A8N3G1</accession>
<dbReference type="Proteomes" id="UP000001861">
    <property type="component" value="Unassembled WGS sequence"/>
</dbReference>
<protein>
    <submittedName>
        <fullName evidence="1">Uncharacterized protein</fullName>
    </submittedName>
</protein>
<dbReference type="EMBL" id="AACS02000001">
    <property type="protein sequence ID" value="EAU92446.2"/>
    <property type="molecule type" value="Genomic_DNA"/>
</dbReference>
<keyword evidence="2" id="KW-1185">Reference proteome</keyword>
<comment type="caution">
    <text evidence="1">The sequence shown here is derived from an EMBL/GenBank/DDBJ whole genome shotgun (WGS) entry which is preliminary data.</text>
</comment>
<evidence type="ECO:0000313" key="2">
    <source>
        <dbReference type="Proteomes" id="UP000001861"/>
    </source>
</evidence>
<dbReference type="HOGENOM" id="CLU_836817_0_0_1"/>